<dbReference type="EMBL" id="JZWV01000545">
    <property type="protein sequence ID" value="KJY30703.1"/>
    <property type="molecule type" value="Genomic_DNA"/>
</dbReference>
<dbReference type="OrthoDB" id="4204758at2"/>
<dbReference type="Proteomes" id="UP000033551">
    <property type="component" value="Unassembled WGS sequence"/>
</dbReference>
<reference evidence="1 2" key="1">
    <citation type="submission" date="2015-02" db="EMBL/GenBank/DDBJ databases">
        <authorList>
            <person name="Ju K.-S."/>
            <person name="Doroghazi J.R."/>
            <person name="Metcalf W."/>
        </authorList>
    </citation>
    <scope>NUCLEOTIDE SEQUENCE [LARGE SCALE GENOMIC DNA]</scope>
    <source>
        <strain evidence="1 2">NRRL ISP-5550</strain>
    </source>
</reference>
<dbReference type="AlphaFoldDB" id="A0A0F4JAC6"/>
<keyword evidence="2" id="KW-1185">Reference proteome</keyword>
<evidence type="ECO:0000313" key="1">
    <source>
        <dbReference type="EMBL" id="KJY30703.1"/>
    </source>
</evidence>
<accession>A0A0F4JAC6</accession>
<sequence length="168" mass="18560">MLGTVLMVMYGVRYPGADQKECCWEQDATPEWAASVTGLRVPDTAVDRRAGLHSNMQYDVVLLAFTVRTEEADKFLEPLRRQGTQMAHNRHPEAPGYTRGDGFSHLGLPEPETLVDGMRITSVCPGETKTPESGALRLCAKIQAHEFQPGTTRIYVRADSDATIEKPA</sequence>
<evidence type="ECO:0000313" key="2">
    <source>
        <dbReference type="Proteomes" id="UP000033551"/>
    </source>
</evidence>
<protein>
    <submittedName>
        <fullName evidence="1">Uncharacterized protein</fullName>
    </submittedName>
</protein>
<organism evidence="1 2">
    <name type="scientific">Streptomyces katrae</name>
    <dbReference type="NCBI Taxonomy" id="68223"/>
    <lineage>
        <taxon>Bacteria</taxon>
        <taxon>Bacillati</taxon>
        <taxon>Actinomycetota</taxon>
        <taxon>Actinomycetes</taxon>
        <taxon>Kitasatosporales</taxon>
        <taxon>Streptomycetaceae</taxon>
        <taxon>Streptomyces</taxon>
    </lineage>
</organism>
<proteinExistence type="predicted"/>
<dbReference type="PATRIC" id="fig|68223.7.peg.8566"/>
<dbReference type="RefSeq" id="WP_045948868.1">
    <property type="nucleotide sequence ID" value="NZ_JZWV01000545.1"/>
</dbReference>
<comment type="caution">
    <text evidence="1">The sequence shown here is derived from an EMBL/GenBank/DDBJ whole genome shotgun (WGS) entry which is preliminary data.</text>
</comment>
<name>A0A0F4JAC6_9ACTN</name>
<gene>
    <name evidence="1" type="ORF">VR44_19730</name>
</gene>